<feature type="compositionally biased region" description="Basic and acidic residues" evidence="1">
    <location>
        <begin position="110"/>
        <end position="120"/>
    </location>
</feature>
<protein>
    <submittedName>
        <fullName evidence="2">Uncharacterized protein</fullName>
    </submittedName>
</protein>
<evidence type="ECO:0000256" key="1">
    <source>
        <dbReference type="SAM" id="MobiDB-lite"/>
    </source>
</evidence>
<dbReference type="Proteomes" id="UP001292094">
    <property type="component" value="Unassembled WGS sequence"/>
</dbReference>
<name>A0AAE1NRP0_9EUCA</name>
<evidence type="ECO:0000313" key="2">
    <source>
        <dbReference type="EMBL" id="KAK4294281.1"/>
    </source>
</evidence>
<comment type="caution">
    <text evidence="2">The sequence shown here is derived from an EMBL/GenBank/DDBJ whole genome shotgun (WGS) entry which is preliminary data.</text>
</comment>
<dbReference type="EMBL" id="JAWZYT010004323">
    <property type="protein sequence ID" value="KAK4294281.1"/>
    <property type="molecule type" value="Genomic_DNA"/>
</dbReference>
<feature type="compositionally biased region" description="Acidic residues" evidence="1">
    <location>
        <begin position="64"/>
        <end position="109"/>
    </location>
</feature>
<keyword evidence="3" id="KW-1185">Reference proteome</keyword>
<gene>
    <name evidence="2" type="ORF">Pmani_033083</name>
</gene>
<evidence type="ECO:0000313" key="3">
    <source>
        <dbReference type="Proteomes" id="UP001292094"/>
    </source>
</evidence>
<proteinExistence type="predicted"/>
<reference evidence="2" key="1">
    <citation type="submission" date="2023-11" db="EMBL/GenBank/DDBJ databases">
        <title>Genome assemblies of two species of porcelain crab, Petrolisthes cinctipes and Petrolisthes manimaculis (Anomura: Porcellanidae).</title>
        <authorList>
            <person name="Angst P."/>
        </authorList>
    </citation>
    <scope>NUCLEOTIDE SEQUENCE</scope>
    <source>
        <strain evidence="2">PB745_02</strain>
        <tissue evidence="2">Gill</tissue>
    </source>
</reference>
<sequence>MGSRERCWLHAWPLTSPRYYLLPIVSISLYQLVGPVTPLTQSLNPPSLLVLLHLGERDWKKEEEEGEEEEEEEGEEEEGEEEEEEEDGEEEEEGEEEEGEEEEGEEEEGEREREERREGG</sequence>
<feature type="region of interest" description="Disordered" evidence="1">
    <location>
        <begin position="58"/>
        <end position="120"/>
    </location>
</feature>
<dbReference type="AlphaFoldDB" id="A0AAE1NRP0"/>
<accession>A0AAE1NRP0</accession>
<organism evidence="2 3">
    <name type="scientific">Petrolisthes manimaculis</name>
    <dbReference type="NCBI Taxonomy" id="1843537"/>
    <lineage>
        <taxon>Eukaryota</taxon>
        <taxon>Metazoa</taxon>
        <taxon>Ecdysozoa</taxon>
        <taxon>Arthropoda</taxon>
        <taxon>Crustacea</taxon>
        <taxon>Multicrustacea</taxon>
        <taxon>Malacostraca</taxon>
        <taxon>Eumalacostraca</taxon>
        <taxon>Eucarida</taxon>
        <taxon>Decapoda</taxon>
        <taxon>Pleocyemata</taxon>
        <taxon>Anomura</taxon>
        <taxon>Galatheoidea</taxon>
        <taxon>Porcellanidae</taxon>
        <taxon>Petrolisthes</taxon>
    </lineage>
</organism>